<keyword evidence="2" id="KW-0732">Signal</keyword>
<sequence>MMKKIKNACRLSILIGLFVVLFGCEDTSDALAENDQSHAYESVDTEVSSNANESSKTSRDDKDDSAEENSESNRNNENDVDESSSNKSSSEDEEEGSNEKDESVESQSSNVEISSGSSAIEYLKRQLQMEDNEDIEFNDMGGELKTDDNGSYYTIVLTSKSMRESGGSGTVGLYKVYEDGEYMINE</sequence>
<dbReference type="EMBL" id="JBDIML010000006">
    <property type="protein sequence ID" value="MEN2768611.1"/>
    <property type="molecule type" value="Genomic_DNA"/>
</dbReference>
<proteinExistence type="predicted"/>
<protein>
    <recommendedName>
        <fullName evidence="5">Lipoprotein</fullName>
    </recommendedName>
</protein>
<dbReference type="Proteomes" id="UP001444625">
    <property type="component" value="Unassembled WGS sequence"/>
</dbReference>
<dbReference type="RefSeq" id="WP_345826107.1">
    <property type="nucleotide sequence ID" value="NZ_JBDIML010000006.1"/>
</dbReference>
<evidence type="ECO:0000256" key="2">
    <source>
        <dbReference type="SAM" id="SignalP"/>
    </source>
</evidence>
<gene>
    <name evidence="3" type="ORF">ABC228_15620</name>
</gene>
<feature type="chain" id="PRO_5045570250" description="Lipoprotein" evidence="2">
    <location>
        <begin position="33"/>
        <end position="186"/>
    </location>
</feature>
<name>A0ABU9XK07_9BACI</name>
<organism evidence="3 4">
    <name type="scientific">Ornithinibacillus xuwenensis</name>
    <dbReference type="NCBI Taxonomy" id="3144668"/>
    <lineage>
        <taxon>Bacteria</taxon>
        <taxon>Bacillati</taxon>
        <taxon>Bacillota</taxon>
        <taxon>Bacilli</taxon>
        <taxon>Bacillales</taxon>
        <taxon>Bacillaceae</taxon>
        <taxon>Ornithinibacillus</taxon>
    </lineage>
</organism>
<evidence type="ECO:0008006" key="5">
    <source>
        <dbReference type="Google" id="ProtNLM"/>
    </source>
</evidence>
<evidence type="ECO:0000256" key="1">
    <source>
        <dbReference type="SAM" id="MobiDB-lite"/>
    </source>
</evidence>
<comment type="caution">
    <text evidence="3">The sequence shown here is derived from an EMBL/GenBank/DDBJ whole genome shotgun (WGS) entry which is preliminary data.</text>
</comment>
<feature type="compositionally biased region" description="Polar residues" evidence="1">
    <location>
        <begin position="105"/>
        <end position="117"/>
    </location>
</feature>
<keyword evidence="4" id="KW-1185">Reference proteome</keyword>
<evidence type="ECO:0000313" key="3">
    <source>
        <dbReference type="EMBL" id="MEN2768611.1"/>
    </source>
</evidence>
<evidence type="ECO:0000313" key="4">
    <source>
        <dbReference type="Proteomes" id="UP001444625"/>
    </source>
</evidence>
<feature type="region of interest" description="Disordered" evidence="1">
    <location>
        <begin position="35"/>
        <end position="117"/>
    </location>
</feature>
<reference evidence="3 4" key="1">
    <citation type="submission" date="2024-05" db="EMBL/GenBank/DDBJ databases">
        <authorList>
            <person name="Haq I."/>
            <person name="Ullah Z."/>
            <person name="Ahmad R."/>
            <person name="Li M."/>
            <person name="Tong Y."/>
        </authorList>
    </citation>
    <scope>NUCLEOTIDE SEQUENCE [LARGE SCALE GENOMIC DNA]</scope>
    <source>
        <strain evidence="3 4">16A2E</strain>
    </source>
</reference>
<dbReference type="PROSITE" id="PS51257">
    <property type="entry name" value="PROKAR_LIPOPROTEIN"/>
    <property type="match status" value="1"/>
</dbReference>
<accession>A0ABU9XK07</accession>
<feature type="signal peptide" evidence="2">
    <location>
        <begin position="1"/>
        <end position="32"/>
    </location>
</feature>